<dbReference type="InterPro" id="IPR011333">
    <property type="entry name" value="SKP1/BTB/POZ_sf"/>
</dbReference>
<dbReference type="GO" id="GO:0005634">
    <property type="term" value="C:nucleus"/>
    <property type="evidence" value="ECO:0007669"/>
    <property type="project" value="TreeGrafter"/>
</dbReference>
<dbReference type="Gene3D" id="3.30.710.10">
    <property type="entry name" value="Potassium Channel Kv1.1, Chain A"/>
    <property type="match status" value="1"/>
</dbReference>
<reference evidence="4" key="1">
    <citation type="submission" date="2020-11" db="EMBL/GenBank/DDBJ databases">
        <authorList>
            <person name="Tran Van P."/>
        </authorList>
    </citation>
    <scope>NUCLEOTIDE SEQUENCE</scope>
</reference>
<organism evidence="4">
    <name type="scientific">Notodromas monacha</name>
    <dbReference type="NCBI Taxonomy" id="399045"/>
    <lineage>
        <taxon>Eukaryota</taxon>
        <taxon>Metazoa</taxon>
        <taxon>Ecdysozoa</taxon>
        <taxon>Arthropoda</taxon>
        <taxon>Crustacea</taxon>
        <taxon>Oligostraca</taxon>
        <taxon>Ostracoda</taxon>
        <taxon>Podocopa</taxon>
        <taxon>Podocopida</taxon>
        <taxon>Cypridocopina</taxon>
        <taxon>Cypridoidea</taxon>
        <taxon>Cyprididae</taxon>
        <taxon>Notodromas</taxon>
    </lineage>
</organism>
<dbReference type="Pfam" id="PF00651">
    <property type="entry name" value="BTB"/>
    <property type="match status" value="1"/>
</dbReference>
<accession>A0A7R9BLV4</accession>
<dbReference type="AlphaFoldDB" id="A0A7R9BLV4"/>
<keyword evidence="1" id="KW-0539">Nucleus</keyword>
<dbReference type="PROSITE" id="PS50097">
    <property type="entry name" value="BTB"/>
    <property type="match status" value="1"/>
</dbReference>
<dbReference type="CDD" id="cd18186">
    <property type="entry name" value="BTB_POZ_ZBTB_KLHL-like"/>
    <property type="match status" value="1"/>
</dbReference>
<feature type="compositionally biased region" description="Low complexity" evidence="2">
    <location>
        <begin position="278"/>
        <end position="300"/>
    </location>
</feature>
<dbReference type="InterPro" id="IPR051095">
    <property type="entry name" value="Dros_DevTransReg"/>
</dbReference>
<dbReference type="PANTHER" id="PTHR23110:SF98">
    <property type="entry name" value="PRE-LOLA-G, ISOFORM C-RELATED"/>
    <property type="match status" value="1"/>
</dbReference>
<dbReference type="EMBL" id="OA882647">
    <property type="protein sequence ID" value="CAD7276376.1"/>
    <property type="molecule type" value="Genomic_DNA"/>
</dbReference>
<gene>
    <name evidence="4" type="ORF">NMOB1V02_LOCUS4141</name>
</gene>
<evidence type="ECO:0000313" key="4">
    <source>
        <dbReference type="EMBL" id="CAD7276376.1"/>
    </source>
</evidence>
<dbReference type="SUPFAM" id="SSF54695">
    <property type="entry name" value="POZ domain"/>
    <property type="match status" value="1"/>
</dbReference>
<dbReference type="InterPro" id="IPR000210">
    <property type="entry name" value="BTB/POZ_dom"/>
</dbReference>
<name>A0A7R9BLV4_9CRUS</name>
<feature type="region of interest" description="Disordered" evidence="2">
    <location>
        <begin position="278"/>
        <end position="303"/>
    </location>
</feature>
<evidence type="ECO:0000259" key="3">
    <source>
        <dbReference type="PROSITE" id="PS50097"/>
    </source>
</evidence>
<dbReference type="PANTHER" id="PTHR23110">
    <property type="entry name" value="BTB DOMAIN TRANSCRIPTION FACTOR"/>
    <property type="match status" value="1"/>
</dbReference>
<evidence type="ECO:0000256" key="1">
    <source>
        <dbReference type="ARBA" id="ARBA00023242"/>
    </source>
</evidence>
<dbReference type="Proteomes" id="UP000678499">
    <property type="component" value="Unassembled WGS sequence"/>
</dbReference>
<dbReference type="EMBL" id="CAJPEX010000610">
    <property type="protein sequence ID" value="CAG0916528.1"/>
    <property type="molecule type" value="Genomic_DNA"/>
</dbReference>
<dbReference type="OrthoDB" id="1022638at2759"/>
<keyword evidence="5" id="KW-1185">Reference proteome</keyword>
<evidence type="ECO:0000313" key="5">
    <source>
        <dbReference type="Proteomes" id="UP000678499"/>
    </source>
</evidence>
<feature type="domain" description="BTB" evidence="3">
    <location>
        <begin position="180"/>
        <end position="243"/>
    </location>
</feature>
<protein>
    <recommendedName>
        <fullName evidence="3">BTB domain-containing protein</fullName>
    </recommendedName>
</protein>
<evidence type="ECO:0000256" key="2">
    <source>
        <dbReference type="SAM" id="MobiDB-lite"/>
    </source>
</evidence>
<proteinExistence type="predicted"/>
<sequence>MSPGKKPWQPDGAACCTSFILPPSPYIMGVPTLSARMDARVQYAMLVLYTDTVSVTVYVRLARSEEVANARDGERERDVCAHGRRGRDEGIRAKLLLGASSLAAVRMGMGVWIVAVSAAGASSFFFPSSVVYRSCFRQGNGVNNTARIRSVVVTPSGMGSNVAALGKAPESSALQERLEVLYCGDKQFRAHKVILAACCTFFEKVVNDLDPRASAALIVTDAAPDLLELVLDFVYNGEVFLDATQLDPFMALAAKLEVRGLKMMEKVGDLFVKQDATPGATSATTTTTSTATATAAATPGGNNRKRVVAVDSNANERNNKKPKADCNGKTAGFDASNGRLVSSSASVKDGANVNAKAIFKRLVSSSASVKDGANVNAKAIFKRFLPGVTIEPSATSLRSDLIVAKRVPGHKMIPAMEDTRTSSVGSDDIEGDIVELDQELPLVKAEYAEEEDEEDYVEDEDFLPGDMMKDETLSDFHDGGEDQEQPSNIPPEICIATKESIAILVVIRGVLEREVELIKKRGWQVLLCVPRIFLDIAG</sequence>
<dbReference type="SMART" id="SM00225">
    <property type="entry name" value="BTB"/>
    <property type="match status" value="1"/>
</dbReference>
<dbReference type="GO" id="GO:0006357">
    <property type="term" value="P:regulation of transcription by RNA polymerase II"/>
    <property type="evidence" value="ECO:0007669"/>
    <property type="project" value="TreeGrafter"/>
</dbReference>